<feature type="transmembrane region" description="Helical" evidence="10">
    <location>
        <begin position="262"/>
        <end position="284"/>
    </location>
</feature>
<dbReference type="AlphaFoldDB" id="A0A9P6TEU1"/>
<feature type="transmembrane region" description="Helical" evidence="10">
    <location>
        <begin position="181"/>
        <end position="200"/>
    </location>
</feature>
<evidence type="ECO:0000313" key="11">
    <source>
        <dbReference type="EMBL" id="KAG0149199.1"/>
    </source>
</evidence>
<dbReference type="GO" id="GO:0008495">
    <property type="term" value="F:protoheme IX farnesyltransferase activity"/>
    <property type="evidence" value="ECO:0007669"/>
    <property type="project" value="InterPro"/>
</dbReference>
<evidence type="ECO:0000256" key="2">
    <source>
        <dbReference type="ARBA" id="ARBA00005985"/>
    </source>
</evidence>
<evidence type="ECO:0000256" key="5">
    <source>
        <dbReference type="ARBA" id="ARBA00022692"/>
    </source>
</evidence>
<proteinExistence type="inferred from homology"/>
<keyword evidence="4" id="KW-0808">Transferase</keyword>
<feature type="transmembrane region" description="Helical" evidence="10">
    <location>
        <begin position="95"/>
        <end position="117"/>
    </location>
</feature>
<protein>
    <recommendedName>
        <fullName evidence="3">Protoheme IX farnesyltransferase, mitochondrial</fullName>
    </recommendedName>
    <alternativeName>
        <fullName evidence="9">Heme O synthase</fullName>
    </alternativeName>
</protein>
<dbReference type="PANTHER" id="PTHR43448:SF2">
    <property type="entry name" value="PROTOHEME IX FARNESYLTRANSFERASE, MITOCHONDRIAL"/>
    <property type="match status" value="1"/>
</dbReference>
<feature type="transmembrane region" description="Helical" evidence="10">
    <location>
        <begin position="52"/>
        <end position="75"/>
    </location>
</feature>
<keyword evidence="5 10" id="KW-0812">Transmembrane</keyword>
<dbReference type="Gene3D" id="1.10.357.140">
    <property type="entry name" value="UbiA prenyltransferase"/>
    <property type="match status" value="1"/>
</dbReference>
<feature type="non-terminal residue" evidence="11">
    <location>
        <position position="1"/>
    </location>
</feature>
<feature type="transmembrane region" description="Helical" evidence="10">
    <location>
        <begin position="149"/>
        <end position="169"/>
    </location>
</feature>
<evidence type="ECO:0000313" key="12">
    <source>
        <dbReference type="Proteomes" id="UP000886653"/>
    </source>
</evidence>
<evidence type="ECO:0000256" key="4">
    <source>
        <dbReference type="ARBA" id="ARBA00022679"/>
    </source>
</evidence>
<evidence type="ECO:0000256" key="9">
    <source>
        <dbReference type="ARBA" id="ARBA00030253"/>
    </source>
</evidence>
<dbReference type="InterPro" id="IPR044878">
    <property type="entry name" value="UbiA_sf"/>
</dbReference>
<name>A0A9P6TEU1_9BASI</name>
<dbReference type="GO" id="GO:0005739">
    <property type="term" value="C:mitochondrion"/>
    <property type="evidence" value="ECO:0007669"/>
    <property type="project" value="TreeGrafter"/>
</dbReference>
<dbReference type="Proteomes" id="UP000886653">
    <property type="component" value="Unassembled WGS sequence"/>
</dbReference>
<keyword evidence="8 10" id="KW-0472">Membrane</keyword>
<keyword evidence="6 10" id="KW-1133">Transmembrane helix</keyword>
<comment type="subcellular location">
    <subcellularLocation>
        <location evidence="1">Membrane</location>
        <topology evidence="1">Multi-pass membrane protein</topology>
    </subcellularLocation>
</comment>
<dbReference type="OrthoDB" id="5211at2759"/>
<feature type="transmembrane region" description="Helical" evidence="10">
    <location>
        <begin position="304"/>
        <end position="321"/>
    </location>
</feature>
<evidence type="ECO:0000256" key="1">
    <source>
        <dbReference type="ARBA" id="ARBA00004141"/>
    </source>
</evidence>
<dbReference type="EMBL" id="MU167230">
    <property type="protein sequence ID" value="KAG0149199.1"/>
    <property type="molecule type" value="Genomic_DNA"/>
</dbReference>
<evidence type="ECO:0000256" key="3">
    <source>
        <dbReference type="ARBA" id="ARBA00016335"/>
    </source>
</evidence>
<dbReference type="InterPro" id="IPR006369">
    <property type="entry name" value="Protohaem_IX_farnesylTrfase"/>
</dbReference>
<dbReference type="PROSITE" id="PS00943">
    <property type="entry name" value="UBIA"/>
    <property type="match status" value="1"/>
</dbReference>
<reference evidence="11" key="1">
    <citation type="submission" date="2013-11" db="EMBL/GenBank/DDBJ databases">
        <title>Genome sequence of the fusiform rust pathogen reveals effectors for host alternation and coevolution with pine.</title>
        <authorList>
            <consortium name="DOE Joint Genome Institute"/>
            <person name="Smith K."/>
            <person name="Pendleton A."/>
            <person name="Kubisiak T."/>
            <person name="Anderson C."/>
            <person name="Salamov A."/>
            <person name="Aerts A."/>
            <person name="Riley R."/>
            <person name="Clum A."/>
            <person name="Lindquist E."/>
            <person name="Ence D."/>
            <person name="Campbell M."/>
            <person name="Kronenberg Z."/>
            <person name="Feau N."/>
            <person name="Dhillon B."/>
            <person name="Hamelin R."/>
            <person name="Burleigh J."/>
            <person name="Smith J."/>
            <person name="Yandell M."/>
            <person name="Nelson C."/>
            <person name="Grigoriev I."/>
            <person name="Davis J."/>
        </authorList>
    </citation>
    <scope>NUCLEOTIDE SEQUENCE</scope>
    <source>
        <strain evidence="11">G11</strain>
    </source>
</reference>
<dbReference type="GO" id="GO:0006784">
    <property type="term" value="P:heme A biosynthetic process"/>
    <property type="evidence" value="ECO:0007669"/>
    <property type="project" value="TreeGrafter"/>
</dbReference>
<dbReference type="InterPro" id="IPR000537">
    <property type="entry name" value="UbiA_prenyltransferase"/>
</dbReference>
<dbReference type="NCBIfam" id="TIGR01473">
    <property type="entry name" value="cyoE_ctaB"/>
    <property type="match status" value="1"/>
</dbReference>
<evidence type="ECO:0000256" key="10">
    <source>
        <dbReference type="SAM" id="Phobius"/>
    </source>
</evidence>
<feature type="transmembrane region" description="Helical" evidence="10">
    <location>
        <begin position="21"/>
        <end position="40"/>
    </location>
</feature>
<dbReference type="InterPro" id="IPR030470">
    <property type="entry name" value="UbiA_prenylTrfase_CS"/>
</dbReference>
<accession>A0A9P6TEU1</accession>
<keyword evidence="7" id="KW-0350">Heme biosynthesis</keyword>
<dbReference type="CDD" id="cd13957">
    <property type="entry name" value="PT_UbiA_Cox10"/>
    <property type="match status" value="1"/>
</dbReference>
<evidence type="ECO:0000256" key="6">
    <source>
        <dbReference type="ARBA" id="ARBA00022989"/>
    </source>
</evidence>
<evidence type="ECO:0000256" key="8">
    <source>
        <dbReference type="ARBA" id="ARBA00023136"/>
    </source>
</evidence>
<evidence type="ECO:0000256" key="7">
    <source>
        <dbReference type="ARBA" id="ARBA00023133"/>
    </source>
</evidence>
<feature type="transmembrane region" description="Helical" evidence="10">
    <location>
        <begin position="123"/>
        <end position="142"/>
    </location>
</feature>
<keyword evidence="12" id="KW-1185">Reference proteome</keyword>
<sequence length="331" mass="35065">WRPVPVRLSLRRRLVLYQALAKSRLSILIVLTTMASYAVYPSGLEDPGGGVSTLLATAFGTFLASAAANTLNQILEAPMDAQMTRTRARPLVRRLLTPAHAAVFAGASATLGLGTLALAVNPIAAGIAGATVALYVGVYTPLKRLSVANTWLGSLVGALPPLIGSVAAAGPSAAQALAQPAAWLVPGLLFAWQFPHFNALSHTIRRDYARAGYAMLANVNPVLNARVSLRYALACVPLCSYAVPAYGLAGWSFALLSLLPNVYLIIPAVRFWLATGPGAGRFAISRWLGAKASKRVQDEEAKKLFWASLIHLPSLLVLMMACRPSKETEGD</sequence>
<dbReference type="GO" id="GO:0016020">
    <property type="term" value="C:membrane"/>
    <property type="evidence" value="ECO:0007669"/>
    <property type="project" value="UniProtKB-SubCell"/>
</dbReference>
<gene>
    <name evidence="11" type="ORF">CROQUDRAFT_18943</name>
</gene>
<organism evidence="11 12">
    <name type="scientific">Cronartium quercuum f. sp. fusiforme G11</name>
    <dbReference type="NCBI Taxonomy" id="708437"/>
    <lineage>
        <taxon>Eukaryota</taxon>
        <taxon>Fungi</taxon>
        <taxon>Dikarya</taxon>
        <taxon>Basidiomycota</taxon>
        <taxon>Pucciniomycotina</taxon>
        <taxon>Pucciniomycetes</taxon>
        <taxon>Pucciniales</taxon>
        <taxon>Coleosporiaceae</taxon>
        <taxon>Cronartium</taxon>
    </lineage>
</organism>
<comment type="caution">
    <text evidence="11">The sequence shown here is derived from an EMBL/GenBank/DDBJ whole genome shotgun (WGS) entry which is preliminary data.</text>
</comment>
<dbReference type="PANTHER" id="PTHR43448">
    <property type="entry name" value="PROTOHEME IX FARNESYLTRANSFERASE, MITOCHONDRIAL"/>
    <property type="match status" value="1"/>
</dbReference>
<feature type="non-terminal residue" evidence="11">
    <location>
        <position position="331"/>
    </location>
</feature>
<dbReference type="Pfam" id="PF01040">
    <property type="entry name" value="UbiA"/>
    <property type="match status" value="1"/>
</dbReference>
<comment type="similarity">
    <text evidence="2">Belongs to the UbiA prenyltransferase family.</text>
</comment>
<feature type="transmembrane region" description="Helical" evidence="10">
    <location>
        <begin position="231"/>
        <end position="256"/>
    </location>
</feature>